<dbReference type="FunFam" id="3.30.70.1010:FF:000001">
    <property type="entry name" value="Elongation factor 1-gamma 1"/>
    <property type="match status" value="1"/>
</dbReference>
<keyword evidence="1 3" id="KW-0251">Elongation factor</keyword>
<evidence type="ECO:0000256" key="1">
    <source>
        <dbReference type="ARBA" id="ARBA00022768"/>
    </source>
</evidence>
<dbReference type="GO" id="GO:0005737">
    <property type="term" value="C:cytoplasm"/>
    <property type="evidence" value="ECO:0007669"/>
    <property type="project" value="TreeGrafter"/>
</dbReference>
<keyword evidence="2 3" id="KW-0648">Protein biosynthesis</keyword>
<dbReference type="GO" id="GO:0003746">
    <property type="term" value="F:translation elongation factor activity"/>
    <property type="evidence" value="ECO:0007669"/>
    <property type="project" value="UniProtKB-UniRule"/>
</dbReference>
<dbReference type="Pfam" id="PF00647">
    <property type="entry name" value="EF1G"/>
    <property type="match status" value="1"/>
</dbReference>
<proteinExistence type="evidence at transcript level"/>
<dbReference type="InterPro" id="IPR040079">
    <property type="entry name" value="Glutathione_S-Trfase"/>
</dbReference>
<dbReference type="InterPro" id="IPR010987">
    <property type="entry name" value="Glutathione-S-Trfase_C-like"/>
</dbReference>
<dbReference type="PANTHER" id="PTHR43986:SF1">
    <property type="entry name" value="ELONGATION FACTOR 1-GAMMA"/>
    <property type="match status" value="1"/>
</dbReference>
<dbReference type="AlphaFoldDB" id="A0A977JPM5"/>
<dbReference type="Gene3D" id="3.40.30.10">
    <property type="entry name" value="Glutaredoxin"/>
    <property type="match status" value="1"/>
</dbReference>
<feature type="region of interest" description="Disordered" evidence="4">
    <location>
        <begin position="221"/>
        <end position="254"/>
    </location>
</feature>
<dbReference type="Gene3D" id="1.20.1050.10">
    <property type="match status" value="1"/>
</dbReference>
<dbReference type="Gene3D" id="3.30.70.1010">
    <property type="entry name" value="Translation elongation factor EF1B, gamma chain, conserved domain"/>
    <property type="match status" value="1"/>
</dbReference>
<dbReference type="SFLD" id="SFLDS00019">
    <property type="entry name" value="Glutathione_Transferase_(cytos"/>
    <property type="match status" value="1"/>
</dbReference>
<dbReference type="InterPro" id="IPR036249">
    <property type="entry name" value="Thioredoxin-like_sf"/>
</dbReference>
<feature type="domain" description="EF-1-gamma C-terminal" evidence="5">
    <location>
        <begin position="252"/>
        <end position="412"/>
    </location>
</feature>
<dbReference type="EMBL" id="OL622033">
    <property type="protein sequence ID" value="UXB94621.1"/>
    <property type="molecule type" value="mRNA"/>
</dbReference>
<dbReference type="PROSITE" id="PS50040">
    <property type="entry name" value="EF1G_C"/>
    <property type="match status" value="1"/>
</dbReference>
<dbReference type="SUPFAM" id="SSF89942">
    <property type="entry name" value="eEF1-gamma domain"/>
    <property type="match status" value="1"/>
</dbReference>
<evidence type="ECO:0000256" key="4">
    <source>
        <dbReference type="SAM" id="MobiDB-lite"/>
    </source>
</evidence>
<dbReference type="Pfam" id="PF00043">
    <property type="entry name" value="GST_C"/>
    <property type="match status" value="1"/>
</dbReference>
<protein>
    <submittedName>
        <fullName evidence="7">Elongation factor 1-gamma</fullName>
    </submittedName>
</protein>
<sequence>MHVFVFSRTAQLPPFSFLLLWLQKLLCPKDDLHGQKVLATAAFADIKLETPSFVLGKDDKKECFKRKSPLCRVPVLETETGPCLAGSSSICRYLARMRVDKHLYGESLQESGEVDMWMDFCSNEIEVPLLAGVSQPSVASKAKADVTNALKALNEHLKYNTYLVGKRITVADICLCVVLKFAAKNLGCDVFKPFAEVNRWKETICNQKSFKKVCSDSCSKSAGNASASPTKAAAAAPKKGEEDDDAPPPPKPKCDLDLLPPSPLDLNEWKRVYSNTKNLKAEAMPWLWKNFDDKGYCFYYMKYEKLEGECTVAFLTSNQLGGFLQRIDNNFRKYSFGVIDVVGKGNTFDIQGVWMFRGLDIPQMMKEHPSYEYNVWKRLDHNNEEDRKLIEDYFCNDDEVEGTSIADSKVWK</sequence>
<dbReference type="InterPro" id="IPR001662">
    <property type="entry name" value="EF1B_G_C"/>
</dbReference>
<accession>A0A977JPM5</accession>
<dbReference type="GO" id="GO:0005634">
    <property type="term" value="C:nucleus"/>
    <property type="evidence" value="ECO:0007669"/>
    <property type="project" value="TreeGrafter"/>
</dbReference>
<dbReference type="SUPFAM" id="SSF47616">
    <property type="entry name" value="GST C-terminal domain-like"/>
    <property type="match status" value="1"/>
</dbReference>
<dbReference type="SUPFAM" id="SSF52833">
    <property type="entry name" value="Thioredoxin-like"/>
    <property type="match status" value="1"/>
</dbReference>
<reference evidence="7" key="1">
    <citation type="submission" date="2021-11" db="EMBL/GenBank/DDBJ databases">
        <authorList>
            <person name="Xiao J."/>
            <person name="Zheng R."/>
            <person name="Bai X."/>
        </authorList>
    </citation>
    <scope>NUCLEOTIDE SEQUENCE</scope>
    <source>
        <strain evidence="7">Sichuan</strain>
    </source>
</reference>
<evidence type="ECO:0000256" key="3">
    <source>
        <dbReference type="PROSITE-ProRule" id="PRU00519"/>
    </source>
</evidence>
<evidence type="ECO:0000256" key="2">
    <source>
        <dbReference type="ARBA" id="ARBA00022917"/>
    </source>
</evidence>
<dbReference type="PROSITE" id="PS50405">
    <property type="entry name" value="GST_CTER"/>
    <property type="match status" value="1"/>
</dbReference>
<evidence type="ECO:0000259" key="5">
    <source>
        <dbReference type="PROSITE" id="PS50040"/>
    </source>
</evidence>
<dbReference type="InterPro" id="IPR050802">
    <property type="entry name" value="EF-GSTs"/>
</dbReference>
<dbReference type="InterPro" id="IPR004046">
    <property type="entry name" value="GST_C"/>
</dbReference>
<name>A0A977JPM5_9EIME</name>
<dbReference type="PANTHER" id="PTHR43986">
    <property type="entry name" value="ELONGATION FACTOR 1-GAMMA"/>
    <property type="match status" value="1"/>
</dbReference>
<feature type="compositionally biased region" description="Low complexity" evidence="4">
    <location>
        <begin position="222"/>
        <end position="237"/>
    </location>
</feature>
<feature type="domain" description="GST C-terminal" evidence="6">
    <location>
        <begin position="107"/>
        <end position="230"/>
    </location>
</feature>
<dbReference type="InterPro" id="IPR036433">
    <property type="entry name" value="EF1B_G_C_sf"/>
</dbReference>
<dbReference type="Pfam" id="PF13409">
    <property type="entry name" value="GST_N_2"/>
    <property type="match status" value="1"/>
</dbReference>
<dbReference type="InterPro" id="IPR036282">
    <property type="entry name" value="Glutathione-S-Trfase_C_sf"/>
</dbReference>
<dbReference type="SMART" id="SM01183">
    <property type="entry name" value="EF1G"/>
    <property type="match status" value="1"/>
</dbReference>
<evidence type="ECO:0000259" key="6">
    <source>
        <dbReference type="PROSITE" id="PS50405"/>
    </source>
</evidence>
<organism evidence="7">
    <name type="scientific">Eimeria stiedai</name>
    <dbReference type="NCBI Taxonomy" id="471275"/>
    <lineage>
        <taxon>Eukaryota</taxon>
        <taxon>Sar</taxon>
        <taxon>Alveolata</taxon>
        <taxon>Apicomplexa</taxon>
        <taxon>Conoidasida</taxon>
        <taxon>Coccidia</taxon>
        <taxon>Eucoccidiorida</taxon>
        <taxon>Eimeriorina</taxon>
        <taxon>Eimeriidae</taxon>
        <taxon>Eimeria</taxon>
    </lineage>
</organism>
<dbReference type="InterPro" id="IPR004045">
    <property type="entry name" value="Glutathione_S-Trfase_N"/>
</dbReference>
<evidence type="ECO:0000313" key="7">
    <source>
        <dbReference type="EMBL" id="UXB94621.1"/>
    </source>
</evidence>